<comment type="caution">
    <text evidence="2">The sequence shown here is derived from an EMBL/GenBank/DDBJ whole genome shotgun (WGS) entry which is preliminary data.</text>
</comment>
<reference evidence="2" key="1">
    <citation type="journal article" date="2023" name="Mol. Plant Microbe Interact.">
        <title>Elucidating the Obligate Nature and Biological Capacity of an Invasive Fungal Corn Pathogen.</title>
        <authorList>
            <person name="MacCready J.S."/>
            <person name="Roggenkamp E.M."/>
            <person name="Gdanetz K."/>
            <person name="Chilvers M.I."/>
        </authorList>
    </citation>
    <scope>NUCLEOTIDE SEQUENCE</scope>
    <source>
        <strain evidence="2">PM02</strain>
    </source>
</reference>
<dbReference type="AlphaFoldDB" id="A0AAD9I7M9"/>
<feature type="compositionally biased region" description="Acidic residues" evidence="1">
    <location>
        <begin position="111"/>
        <end position="122"/>
    </location>
</feature>
<protein>
    <submittedName>
        <fullName evidence="2">Uncharacterized protein</fullName>
    </submittedName>
</protein>
<dbReference type="Proteomes" id="UP001217918">
    <property type="component" value="Unassembled WGS sequence"/>
</dbReference>
<organism evidence="2 3">
    <name type="scientific">Phyllachora maydis</name>
    <dbReference type="NCBI Taxonomy" id="1825666"/>
    <lineage>
        <taxon>Eukaryota</taxon>
        <taxon>Fungi</taxon>
        <taxon>Dikarya</taxon>
        <taxon>Ascomycota</taxon>
        <taxon>Pezizomycotina</taxon>
        <taxon>Sordariomycetes</taxon>
        <taxon>Sordariomycetidae</taxon>
        <taxon>Phyllachorales</taxon>
        <taxon>Phyllachoraceae</taxon>
        <taxon>Phyllachora</taxon>
    </lineage>
</organism>
<evidence type="ECO:0000256" key="1">
    <source>
        <dbReference type="SAM" id="MobiDB-lite"/>
    </source>
</evidence>
<proteinExistence type="predicted"/>
<feature type="region of interest" description="Disordered" evidence="1">
    <location>
        <begin position="62"/>
        <end position="159"/>
    </location>
</feature>
<dbReference type="EMBL" id="JAQQPM010000005">
    <property type="protein sequence ID" value="KAK2072145.1"/>
    <property type="molecule type" value="Genomic_DNA"/>
</dbReference>
<feature type="compositionally biased region" description="Polar residues" evidence="1">
    <location>
        <begin position="123"/>
        <end position="133"/>
    </location>
</feature>
<keyword evidence="3" id="KW-1185">Reference proteome</keyword>
<evidence type="ECO:0000313" key="2">
    <source>
        <dbReference type="EMBL" id="KAK2072145.1"/>
    </source>
</evidence>
<evidence type="ECO:0000313" key="3">
    <source>
        <dbReference type="Proteomes" id="UP001217918"/>
    </source>
</evidence>
<sequence length="186" mass="20330">MPFSTNSLSNLDNSVYNILGIPTAPLAPAPIPAELAKIMPAVRCTAACKAKRRKAAKAYTTARKLAKKEGLRRSKRTTGSNAGRYTTDSGLTANKDDNNAYNRAYMPPANAEEEEEEEDGSSDDNSVNGGTSDSADEGKGSSTYKRSKGSLYYKDIPPYKQQRVMSYPYSPPAAVISRYKRFVLRK</sequence>
<gene>
    <name evidence="2" type="ORF">P8C59_006517</name>
</gene>
<feature type="compositionally biased region" description="Polar residues" evidence="1">
    <location>
        <begin position="77"/>
        <end position="92"/>
    </location>
</feature>
<name>A0AAD9I7M9_9PEZI</name>
<accession>A0AAD9I7M9</accession>